<dbReference type="PIRSF" id="PIRSF005496">
    <property type="entry name" value="ATP_hel_hrpB"/>
    <property type="match status" value="1"/>
</dbReference>
<dbReference type="NCBIfam" id="TIGR01970">
    <property type="entry name" value="DEAH_box_HrpB"/>
    <property type="match status" value="1"/>
</dbReference>
<evidence type="ECO:0000259" key="6">
    <source>
        <dbReference type="PROSITE" id="PS51194"/>
    </source>
</evidence>
<dbReference type="GO" id="GO:0016787">
    <property type="term" value="F:hydrolase activity"/>
    <property type="evidence" value="ECO:0007669"/>
    <property type="project" value="UniProtKB-KW"/>
</dbReference>
<dbReference type="PANTHER" id="PTHR43519">
    <property type="entry name" value="ATP-DEPENDENT RNA HELICASE HRPB"/>
    <property type="match status" value="1"/>
</dbReference>
<evidence type="ECO:0000256" key="2">
    <source>
        <dbReference type="ARBA" id="ARBA00022801"/>
    </source>
</evidence>
<gene>
    <name evidence="7" type="ORF">MNB_SM-4-375</name>
</gene>
<dbReference type="InterPro" id="IPR011545">
    <property type="entry name" value="DEAD/DEAH_box_helicase_dom"/>
</dbReference>
<evidence type="ECO:0000256" key="4">
    <source>
        <dbReference type="ARBA" id="ARBA00022840"/>
    </source>
</evidence>
<dbReference type="InterPro" id="IPR010225">
    <property type="entry name" value="HrpB"/>
</dbReference>
<accession>A0A1W1CDW8</accession>
<evidence type="ECO:0000259" key="5">
    <source>
        <dbReference type="PROSITE" id="PS51192"/>
    </source>
</evidence>
<evidence type="ECO:0000256" key="3">
    <source>
        <dbReference type="ARBA" id="ARBA00022806"/>
    </source>
</evidence>
<name>A0A1W1CDW8_9ZZZZ</name>
<dbReference type="GO" id="GO:0003676">
    <property type="term" value="F:nucleic acid binding"/>
    <property type="evidence" value="ECO:0007669"/>
    <property type="project" value="InterPro"/>
</dbReference>
<keyword evidence="3 7" id="KW-0347">Helicase</keyword>
<dbReference type="PANTHER" id="PTHR43519:SF1">
    <property type="entry name" value="ATP-DEPENDENT RNA HELICASE HRPB"/>
    <property type="match status" value="1"/>
</dbReference>
<dbReference type="InterPro" id="IPR007502">
    <property type="entry name" value="Helicase-assoc_dom"/>
</dbReference>
<reference evidence="7" key="1">
    <citation type="submission" date="2016-10" db="EMBL/GenBank/DDBJ databases">
        <authorList>
            <person name="de Groot N.N."/>
        </authorList>
    </citation>
    <scope>NUCLEOTIDE SEQUENCE</scope>
</reference>
<dbReference type="Gene3D" id="3.40.50.300">
    <property type="entry name" value="P-loop containing nucleotide triphosphate hydrolases"/>
    <property type="match status" value="2"/>
</dbReference>
<dbReference type="AlphaFoldDB" id="A0A1W1CDW8"/>
<dbReference type="SMART" id="SM00490">
    <property type="entry name" value="HELICc"/>
    <property type="match status" value="1"/>
</dbReference>
<dbReference type="PROSITE" id="PS51192">
    <property type="entry name" value="HELICASE_ATP_BIND_1"/>
    <property type="match status" value="1"/>
</dbReference>
<dbReference type="CDD" id="cd18791">
    <property type="entry name" value="SF2_C_RHA"/>
    <property type="match status" value="1"/>
</dbReference>
<dbReference type="InterPro" id="IPR013689">
    <property type="entry name" value="RNA_helicase_ATP-dep_HrpB_C"/>
</dbReference>
<protein>
    <submittedName>
        <fullName evidence="7">ATP-dependent helicase HrpB</fullName>
    </submittedName>
</protein>
<dbReference type="FunFam" id="3.40.50.300:FF:002125">
    <property type="entry name" value="ATP-dependent helicase HrpB"/>
    <property type="match status" value="1"/>
</dbReference>
<dbReference type="InterPro" id="IPR027417">
    <property type="entry name" value="P-loop_NTPase"/>
</dbReference>
<feature type="domain" description="Helicase ATP-binding" evidence="5">
    <location>
        <begin position="14"/>
        <end position="178"/>
    </location>
</feature>
<dbReference type="InterPro" id="IPR049614">
    <property type="entry name" value="HrpB_DEXH"/>
</dbReference>
<dbReference type="SMART" id="SM00847">
    <property type="entry name" value="HA2"/>
    <property type="match status" value="1"/>
</dbReference>
<evidence type="ECO:0000256" key="1">
    <source>
        <dbReference type="ARBA" id="ARBA00022741"/>
    </source>
</evidence>
<dbReference type="InterPro" id="IPR014001">
    <property type="entry name" value="Helicase_ATP-bd"/>
</dbReference>
<keyword evidence="1" id="KW-0547">Nucleotide-binding</keyword>
<dbReference type="Pfam" id="PF00271">
    <property type="entry name" value="Helicase_C"/>
    <property type="match status" value="1"/>
</dbReference>
<organism evidence="7">
    <name type="scientific">hydrothermal vent metagenome</name>
    <dbReference type="NCBI Taxonomy" id="652676"/>
    <lineage>
        <taxon>unclassified sequences</taxon>
        <taxon>metagenomes</taxon>
        <taxon>ecological metagenomes</taxon>
    </lineage>
</organism>
<proteinExistence type="predicted"/>
<keyword evidence="4" id="KW-0067">ATP-binding</keyword>
<dbReference type="Gene3D" id="1.20.120.1080">
    <property type="match status" value="1"/>
</dbReference>
<keyword evidence="2" id="KW-0378">Hydrolase</keyword>
<dbReference type="PROSITE" id="PS51194">
    <property type="entry name" value="HELICASE_CTER"/>
    <property type="match status" value="1"/>
</dbReference>
<evidence type="ECO:0000313" key="7">
    <source>
        <dbReference type="EMBL" id="SFV63976.1"/>
    </source>
</evidence>
<dbReference type="Pfam" id="PF08482">
    <property type="entry name" value="HrpB_C"/>
    <property type="match status" value="1"/>
</dbReference>
<dbReference type="SUPFAM" id="SSF52540">
    <property type="entry name" value="P-loop containing nucleoside triphosphate hydrolases"/>
    <property type="match status" value="1"/>
</dbReference>
<dbReference type="CDD" id="cd17990">
    <property type="entry name" value="DEXHc_HrpB"/>
    <property type="match status" value="1"/>
</dbReference>
<sequence>MQRLPIEAVLADVTDKLKKNSTLILQAPPGAGKSTRVPLALMNEPYLNGKIIIMLEPRRVAARMVATQMARVLRENVGESVGYQVKMDSAQSKETKVLVVTEAILVRMLQADEMLERVGMIIFDEFHERSIHSDLSLALSLQVQELLREDLKILIMSATLNASALRELLGDVPVVTSEGKSYDVEMHYLDIKTPTLNLKTMNTQLVKTLKHALKNDAGDILVFLQGVKEIRNIHKSLSEFVKAEDVLICPLYSALSKQEQDKALQKSQKRKIILATNIAQTSLTIEGVRIVVDTGLEKLSRFNYANAMNHLDSSFISKDSSVQRAGRAGRMSDGKCYRLWHESKVLMQSTKAEILRSDLSSLVLDLSLWGVTEFNELKWLDIPQDKILKETRETLCKLEMLDTKSKITAFGRDAIKLGVHPRFAYMILKANTMGYAQEASLLCAILGERDVFKNARDESDLLSRFTHLQERDFNSSYINSFVAQEVIKQADLIFKKLKKIQKVSRSEQAYDSDMIAVLLLLAYPDRLAKRRAKNDDRYKLSNAKGAVISVEDTLFNEEYLVVANLHAHTKDSFINLAMAIDLTILEEYFAHMIEIKEALLYNKESKKFDLKESAHFLQLELYSKALALSKEHEMTPLLLELIKQEGLELLTWSKRAKGLQDRVAFVNQHLDEPMESLSDEVLLGTLDIWLEPFMTSVKSPKMLESLDIYPMLLASLSWSNQQKLSSLAPEKVSVPSGSNIFIDYSDITKPALYVKLQEMFGLEDTPKIFNDTIALQIQLLSPAMRPIQITYDLSSFWKNSYAEVRKELRGKYKRHYWPQDPYEAIATKNTKKHMMNIK</sequence>
<dbReference type="GO" id="GO:0005524">
    <property type="term" value="F:ATP binding"/>
    <property type="evidence" value="ECO:0007669"/>
    <property type="project" value="UniProtKB-KW"/>
</dbReference>
<dbReference type="Pfam" id="PF00270">
    <property type="entry name" value="DEAD"/>
    <property type="match status" value="1"/>
</dbReference>
<dbReference type="SMART" id="SM00487">
    <property type="entry name" value="DEXDc"/>
    <property type="match status" value="1"/>
</dbReference>
<dbReference type="EMBL" id="FPHF01000072">
    <property type="protein sequence ID" value="SFV63976.1"/>
    <property type="molecule type" value="Genomic_DNA"/>
</dbReference>
<dbReference type="GO" id="GO:0004386">
    <property type="term" value="F:helicase activity"/>
    <property type="evidence" value="ECO:0007669"/>
    <property type="project" value="UniProtKB-KW"/>
</dbReference>
<feature type="domain" description="Helicase C-terminal" evidence="6">
    <location>
        <begin position="205"/>
        <end position="370"/>
    </location>
</feature>
<dbReference type="InterPro" id="IPR001650">
    <property type="entry name" value="Helicase_C-like"/>
</dbReference>